<evidence type="ECO:0000313" key="8">
    <source>
        <dbReference type="Proteomes" id="UP001268651"/>
    </source>
</evidence>
<keyword evidence="3" id="KW-0731">Sigma factor</keyword>
<comment type="caution">
    <text evidence="7">The sequence shown here is derived from an EMBL/GenBank/DDBJ whole genome shotgun (WGS) entry which is preliminary data.</text>
</comment>
<dbReference type="SUPFAM" id="SSF88946">
    <property type="entry name" value="Sigma2 domain of RNA polymerase sigma factors"/>
    <property type="match status" value="1"/>
</dbReference>
<keyword evidence="2" id="KW-0805">Transcription regulation</keyword>
<organism evidence="7 8">
    <name type="scientific">Gilvirhabdus luticola</name>
    <dbReference type="NCBI Taxonomy" id="3079858"/>
    <lineage>
        <taxon>Bacteria</taxon>
        <taxon>Pseudomonadati</taxon>
        <taxon>Bacteroidota</taxon>
        <taxon>Flavobacteriia</taxon>
        <taxon>Flavobacteriales</taxon>
        <taxon>Flavobacteriaceae</taxon>
        <taxon>Gilvirhabdus</taxon>
    </lineage>
</organism>
<dbReference type="Gene3D" id="1.10.10.10">
    <property type="entry name" value="Winged helix-like DNA-binding domain superfamily/Winged helix DNA-binding domain"/>
    <property type="match status" value="1"/>
</dbReference>
<feature type="domain" description="RNA polymerase sigma factor 70 region 4 type 2" evidence="6">
    <location>
        <begin position="113"/>
        <end position="163"/>
    </location>
</feature>
<dbReference type="CDD" id="cd06171">
    <property type="entry name" value="Sigma70_r4"/>
    <property type="match status" value="1"/>
</dbReference>
<reference evidence="7 8" key="1">
    <citation type="submission" date="2023-10" db="EMBL/GenBank/DDBJ databases">
        <title>Marimonas sp. nov. isolated from tidal mud flat.</title>
        <authorList>
            <person name="Jaincy N.J."/>
            <person name="Srinivasan S."/>
            <person name="Lee S.-S."/>
        </authorList>
    </citation>
    <scope>NUCLEOTIDE SEQUENCE [LARGE SCALE GENOMIC DNA]</scope>
    <source>
        <strain evidence="7 8">MJ-SS3</strain>
    </source>
</reference>
<evidence type="ECO:0000256" key="2">
    <source>
        <dbReference type="ARBA" id="ARBA00023015"/>
    </source>
</evidence>
<dbReference type="NCBIfam" id="TIGR02937">
    <property type="entry name" value="sigma70-ECF"/>
    <property type="match status" value="1"/>
</dbReference>
<dbReference type="InterPro" id="IPR036388">
    <property type="entry name" value="WH-like_DNA-bd_sf"/>
</dbReference>
<dbReference type="InterPro" id="IPR007627">
    <property type="entry name" value="RNA_pol_sigma70_r2"/>
</dbReference>
<evidence type="ECO:0000313" key="7">
    <source>
        <dbReference type="EMBL" id="MDU8884604.1"/>
    </source>
</evidence>
<gene>
    <name evidence="7" type="ORF">RXV94_00430</name>
</gene>
<dbReference type="Pfam" id="PF04542">
    <property type="entry name" value="Sigma70_r2"/>
    <property type="match status" value="1"/>
</dbReference>
<dbReference type="InterPro" id="IPR014284">
    <property type="entry name" value="RNA_pol_sigma-70_dom"/>
</dbReference>
<dbReference type="PANTHER" id="PTHR43133">
    <property type="entry name" value="RNA POLYMERASE ECF-TYPE SIGMA FACTO"/>
    <property type="match status" value="1"/>
</dbReference>
<dbReference type="PANTHER" id="PTHR43133:SF46">
    <property type="entry name" value="RNA POLYMERASE SIGMA-70 FACTOR ECF SUBFAMILY"/>
    <property type="match status" value="1"/>
</dbReference>
<evidence type="ECO:0000259" key="6">
    <source>
        <dbReference type="Pfam" id="PF08281"/>
    </source>
</evidence>
<dbReference type="InterPro" id="IPR013324">
    <property type="entry name" value="RNA_pol_sigma_r3/r4-like"/>
</dbReference>
<feature type="domain" description="RNA polymerase sigma-70 region 2" evidence="5">
    <location>
        <begin position="21"/>
        <end position="86"/>
    </location>
</feature>
<evidence type="ECO:0000259" key="5">
    <source>
        <dbReference type="Pfam" id="PF04542"/>
    </source>
</evidence>
<proteinExistence type="inferred from homology"/>
<keyword evidence="8" id="KW-1185">Reference proteome</keyword>
<keyword evidence="4" id="KW-0804">Transcription</keyword>
<dbReference type="RefSeq" id="WP_316660321.1">
    <property type="nucleotide sequence ID" value="NZ_JAWHTF010000001.1"/>
</dbReference>
<evidence type="ECO:0000256" key="1">
    <source>
        <dbReference type="ARBA" id="ARBA00010641"/>
    </source>
</evidence>
<dbReference type="EMBL" id="JAWHTF010000001">
    <property type="protein sequence ID" value="MDU8884604.1"/>
    <property type="molecule type" value="Genomic_DNA"/>
</dbReference>
<protein>
    <submittedName>
        <fullName evidence="7">RNA polymerase sigma factor</fullName>
    </submittedName>
</protein>
<sequence>MSLEQLIVKCKKNDTKAQGELYKLYKSKLFTLCLKYSRSHAEAQDNLQDAFVTIFKKISQFKNKGSFEGWIKRITINTALQCYRTKGVFSIVNEDILDETDWEVEDTDEISMDYLLQIIQELPDRYRLVFNLYVLDDYSHKEIANMLEISQGTSKSNLARAREILKKKIEVYKDEQKLQSL</sequence>
<dbReference type="InterPro" id="IPR039425">
    <property type="entry name" value="RNA_pol_sigma-70-like"/>
</dbReference>
<evidence type="ECO:0000256" key="4">
    <source>
        <dbReference type="ARBA" id="ARBA00023163"/>
    </source>
</evidence>
<dbReference type="InterPro" id="IPR013249">
    <property type="entry name" value="RNA_pol_sigma70_r4_t2"/>
</dbReference>
<name>A0ABU3U2H2_9FLAO</name>
<dbReference type="Proteomes" id="UP001268651">
    <property type="component" value="Unassembled WGS sequence"/>
</dbReference>
<dbReference type="SUPFAM" id="SSF88659">
    <property type="entry name" value="Sigma3 and sigma4 domains of RNA polymerase sigma factors"/>
    <property type="match status" value="1"/>
</dbReference>
<dbReference type="InterPro" id="IPR013325">
    <property type="entry name" value="RNA_pol_sigma_r2"/>
</dbReference>
<accession>A0ABU3U2H2</accession>
<dbReference type="Pfam" id="PF08281">
    <property type="entry name" value="Sigma70_r4_2"/>
    <property type="match status" value="1"/>
</dbReference>
<evidence type="ECO:0000256" key="3">
    <source>
        <dbReference type="ARBA" id="ARBA00023082"/>
    </source>
</evidence>
<dbReference type="Gene3D" id="1.10.1740.10">
    <property type="match status" value="1"/>
</dbReference>
<comment type="similarity">
    <text evidence="1">Belongs to the sigma-70 factor family. ECF subfamily.</text>
</comment>